<dbReference type="SUPFAM" id="SSF52096">
    <property type="entry name" value="ClpP/crotonase"/>
    <property type="match status" value="1"/>
</dbReference>
<name>A0AAW5R6C0_9HYPH</name>
<dbReference type="RefSeq" id="WP_261617766.1">
    <property type="nucleotide sequence ID" value="NZ_JALIDZ010000011.1"/>
</dbReference>
<dbReference type="PANTHER" id="PTHR11941">
    <property type="entry name" value="ENOYL-COA HYDRATASE-RELATED"/>
    <property type="match status" value="1"/>
</dbReference>
<dbReference type="GO" id="GO:0003824">
    <property type="term" value="F:catalytic activity"/>
    <property type="evidence" value="ECO:0007669"/>
    <property type="project" value="UniProtKB-ARBA"/>
</dbReference>
<keyword evidence="2" id="KW-1185">Reference proteome</keyword>
<dbReference type="EMBL" id="JALIDZ010000011">
    <property type="protein sequence ID" value="MCT8974179.1"/>
    <property type="molecule type" value="Genomic_DNA"/>
</dbReference>
<evidence type="ECO:0000313" key="2">
    <source>
        <dbReference type="Proteomes" id="UP001320898"/>
    </source>
</evidence>
<dbReference type="Proteomes" id="UP001320898">
    <property type="component" value="Unassembled WGS sequence"/>
</dbReference>
<reference evidence="1 2" key="1">
    <citation type="submission" date="2022-04" db="EMBL/GenBank/DDBJ databases">
        <authorList>
            <person name="Ye Y.-Q."/>
            <person name="Du Z.-J."/>
        </authorList>
    </citation>
    <scope>NUCLEOTIDE SEQUENCE [LARGE SCALE GENOMIC DNA]</scope>
    <source>
        <strain evidence="1 2">A6E488</strain>
    </source>
</reference>
<proteinExistence type="predicted"/>
<dbReference type="CDD" id="cd06558">
    <property type="entry name" value="crotonase-like"/>
    <property type="match status" value="1"/>
</dbReference>
<organism evidence="1 2">
    <name type="scientific">Microbaculum marinisediminis</name>
    <dbReference type="NCBI Taxonomy" id="2931392"/>
    <lineage>
        <taxon>Bacteria</taxon>
        <taxon>Pseudomonadati</taxon>
        <taxon>Pseudomonadota</taxon>
        <taxon>Alphaproteobacteria</taxon>
        <taxon>Hyphomicrobiales</taxon>
        <taxon>Tepidamorphaceae</taxon>
        <taxon>Microbaculum</taxon>
    </lineage>
</organism>
<accession>A0AAW5R6C0</accession>
<sequence length="267" mass="29460">MPVKYERRGHVAIFTLENDKVNQLTPAMHKEFHDHMRVFVADRDVRVGILTGAGDRAFCGGDDIKRDWGYGSPEKNTDAHFWPSTDENAELRPGWERELKTIERYKPIIGAVNGAAMGMGLIYLLSHTDIRIAVPGAKLGFPEIAYGMGGAGGTTQLGRHLPPAVALWMLLTGEPLTSEDALKHDLINEIVPRDKLMERAMEVAEKIASHPPLAVRVEMEVFKRAQDLPREQAIAFSSHLYRLQRAAYLSQPGVTATPLAGGSALSE</sequence>
<gene>
    <name evidence="1" type="ORF">MUB46_20125</name>
</gene>
<evidence type="ECO:0000313" key="1">
    <source>
        <dbReference type="EMBL" id="MCT8974179.1"/>
    </source>
</evidence>
<dbReference type="Gene3D" id="3.90.226.10">
    <property type="entry name" value="2-enoyl-CoA Hydratase, Chain A, domain 1"/>
    <property type="match status" value="1"/>
</dbReference>
<dbReference type="GO" id="GO:0006635">
    <property type="term" value="P:fatty acid beta-oxidation"/>
    <property type="evidence" value="ECO:0007669"/>
    <property type="project" value="TreeGrafter"/>
</dbReference>
<protein>
    <submittedName>
        <fullName evidence="1">Enoyl-CoA hydratase/isomerase family protein</fullName>
    </submittedName>
</protein>
<comment type="caution">
    <text evidence="1">The sequence shown here is derived from an EMBL/GenBank/DDBJ whole genome shotgun (WGS) entry which is preliminary data.</text>
</comment>
<dbReference type="AlphaFoldDB" id="A0AAW5R6C0"/>
<dbReference type="InterPro" id="IPR029045">
    <property type="entry name" value="ClpP/crotonase-like_dom_sf"/>
</dbReference>
<dbReference type="Pfam" id="PF00378">
    <property type="entry name" value="ECH_1"/>
    <property type="match status" value="1"/>
</dbReference>
<dbReference type="PANTHER" id="PTHR11941:SF54">
    <property type="entry name" value="ENOYL-COA HYDRATASE, MITOCHONDRIAL"/>
    <property type="match status" value="1"/>
</dbReference>
<dbReference type="InterPro" id="IPR001753">
    <property type="entry name" value="Enoyl-CoA_hydra/iso"/>
</dbReference>